<dbReference type="RefSeq" id="WP_174703788.1">
    <property type="nucleotide sequence ID" value="NZ_CBDERX010000044.1"/>
</dbReference>
<protein>
    <submittedName>
        <fullName evidence="3">Flagella basal body P-ring formation protein FlgA</fullName>
    </submittedName>
</protein>
<name>A0A2X0U2T8_9ACTO</name>
<keyword evidence="1" id="KW-0472">Membrane</keyword>
<keyword evidence="3" id="KW-0282">Flagellum</keyword>
<keyword evidence="1" id="KW-0812">Transmembrane</keyword>
<accession>A0A2X0U2T8</accession>
<sequence length="205" mass="21353">MSIPTRTPGKVDRRFIIGVVLVIASVIAFSVLSGLLRGGTRVYTVTSTIAPGDVITADNVREVVLRVDDSVYAPTSEAPMGSVATRQLAPGQILMRSDIAQGAPENTGDTVRLAVTVTTGLPDGVADGTKIRLWTVPTRTQAQGTAPAREIEGSFTFVRTIDAPSSSQTRRGQRIEILANSQSLPVLLAAQSSSDGLAAVPVGAS</sequence>
<evidence type="ECO:0000259" key="2">
    <source>
        <dbReference type="SMART" id="SM00858"/>
    </source>
</evidence>
<reference evidence="3 4" key="1">
    <citation type="submission" date="2018-06" db="EMBL/GenBank/DDBJ databases">
        <authorList>
            <consortium name="Pathogen Informatics"/>
            <person name="Doyle S."/>
        </authorList>
    </citation>
    <scope>NUCLEOTIDE SEQUENCE [LARGE SCALE GENOMIC DNA]</scope>
    <source>
        <strain evidence="3 4">NCTC9935</strain>
    </source>
</reference>
<dbReference type="EMBL" id="UAPR01000001">
    <property type="protein sequence ID" value="SPT54645.1"/>
    <property type="molecule type" value="Genomic_DNA"/>
</dbReference>
<keyword evidence="3" id="KW-0969">Cilium</keyword>
<proteinExistence type="predicted"/>
<keyword evidence="1" id="KW-1133">Transmembrane helix</keyword>
<organism evidence="3 4">
    <name type="scientific">Schaalia odontolytica</name>
    <dbReference type="NCBI Taxonomy" id="1660"/>
    <lineage>
        <taxon>Bacteria</taxon>
        <taxon>Bacillati</taxon>
        <taxon>Actinomycetota</taxon>
        <taxon>Actinomycetes</taxon>
        <taxon>Actinomycetales</taxon>
        <taxon>Actinomycetaceae</taxon>
        <taxon>Schaalia</taxon>
    </lineage>
</organism>
<dbReference type="Proteomes" id="UP000250192">
    <property type="component" value="Unassembled WGS sequence"/>
</dbReference>
<feature type="transmembrane region" description="Helical" evidence="1">
    <location>
        <begin position="15"/>
        <end position="36"/>
    </location>
</feature>
<dbReference type="AlphaFoldDB" id="A0A2X0U2T8"/>
<evidence type="ECO:0000313" key="3">
    <source>
        <dbReference type="EMBL" id="SPT54645.1"/>
    </source>
</evidence>
<evidence type="ECO:0000256" key="1">
    <source>
        <dbReference type="SAM" id="Phobius"/>
    </source>
</evidence>
<feature type="domain" description="SAF" evidence="2">
    <location>
        <begin position="40"/>
        <end position="100"/>
    </location>
</feature>
<gene>
    <name evidence="3" type="ORF">NCTC9935_00186</name>
</gene>
<keyword evidence="3" id="KW-0966">Cell projection</keyword>
<evidence type="ECO:0000313" key="4">
    <source>
        <dbReference type="Proteomes" id="UP000250192"/>
    </source>
</evidence>
<keyword evidence="4" id="KW-1185">Reference proteome</keyword>
<dbReference type="InterPro" id="IPR013974">
    <property type="entry name" value="SAF"/>
</dbReference>
<dbReference type="SMART" id="SM00858">
    <property type="entry name" value="SAF"/>
    <property type="match status" value="1"/>
</dbReference>
<dbReference type="CDD" id="cd11614">
    <property type="entry name" value="SAF_CpaB_FlgA_like"/>
    <property type="match status" value="1"/>
</dbReference>
<dbReference type="Pfam" id="PF08666">
    <property type="entry name" value="SAF"/>
    <property type="match status" value="1"/>
</dbReference>